<reference evidence="2 3" key="1">
    <citation type="submission" date="2023-10" db="EMBL/GenBank/DDBJ databases">
        <title>Genomes of two closely related lineages of the louse Polyplax serrata with different host specificities.</title>
        <authorList>
            <person name="Martinu J."/>
            <person name="Tarabai H."/>
            <person name="Stefka J."/>
            <person name="Hypsa V."/>
        </authorList>
    </citation>
    <scope>NUCLEOTIDE SEQUENCE [LARGE SCALE GENOMIC DNA]</scope>
    <source>
        <strain evidence="2">HR10_N</strain>
    </source>
</reference>
<accession>A0AAN8S089</accession>
<feature type="compositionally biased region" description="Basic residues" evidence="1">
    <location>
        <begin position="286"/>
        <end position="303"/>
    </location>
</feature>
<sequence length="513" mass="58135">MAADGYSMMETPAWSNSWYPYRHNSVPYVVPQVSETYTADPNSNSGYSDRMYHQTMNIQQAEVRSSVINPCRSPFANGTEPEVTKEPLSQLQELANVFSPSVPCSRTGENDQKDFSSSKSSDAKFANSSQIKMEVESSINHDSDSGYVTDQPQQPEAVTHVTTDFAKTISKIGVTDVLMTENNGEPFIESFENGGQSNYINMDDVFLDCNFLSGEKNFGSNTSLDASLDQGKNVLPGFHQAFGSTEIGRFSRNDFFTNTTPEKTNEKVSNPRQVEPQSESTELSTRKMRAKSVRKPRKLKNTLKKTDEQDGRRHLNSPEEFAFCEKKNGCVRKGRKTLNNDKSDSYSRHHPVMSEQEPYSPSPFGYPSPGQVSNYGSQSMPSYRNEPPPQSYHLPRNQLYQGVDHPCGNQYLRPPDSMFSHSYEGSQHRYGYPDYPSANGYPYLRNNYPNYSNYEYPYFRPFGFNLDHGESWPNSNGNWSVQGWMGPAPPPPQQPSYNSWTSSNMFPFMRLDY</sequence>
<evidence type="ECO:0000256" key="1">
    <source>
        <dbReference type="SAM" id="MobiDB-lite"/>
    </source>
</evidence>
<evidence type="ECO:0000313" key="3">
    <source>
        <dbReference type="Proteomes" id="UP001372834"/>
    </source>
</evidence>
<feature type="compositionally biased region" description="Basic and acidic residues" evidence="1">
    <location>
        <begin position="338"/>
        <end position="347"/>
    </location>
</feature>
<feature type="compositionally biased region" description="Polar residues" evidence="1">
    <location>
        <begin position="254"/>
        <end position="283"/>
    </location>
</feature>
<feature type="compositionally biased region" description="Low complexity" evidence="1">
    <location>
        <begin position="117"/>
        <end position="129"/>
    </location>
</feature>
<dbReference type="AlphaFoldDB" id="A0AAN8S089"/>
<evidence type="ECO:0000313" key="2">
    <source>
        <dbReference type="EMBL" id="KAK6621090.1"/>
    </source>
</evidence>
<dbReference type="EMBL" id="JAWJWE010000039">
    <property type="protein sequence ID" value="KAK6621090.1"/>
    <property type="molecule type" value="Genomic_DNA"/>
</dbReference>
<proteinExistence type="predicted"/>
<name>A0AAN8S089_POLSC</name>
<feature type="region of interest" description="Disordered" evidence="1">
    <location>
        <begin position="254"/>
        <end position="314"/>
    </location>
</feature>
<feature type="compositionally biased region" description="Polar residues" evidence="1">
    <location>
        <begin position="371"/>
        <end position="382"/>
    </location>
</feature>
<feature type="region of interest" description="Disordered" evidence="1">
    <location>
        <begin position="334"/>
        <end position="390"/>
    </location>
</feature>
<dbReference type="Proteomes" id="UP001372834">
    <property type="component" value="Unassembled WGS sequence"/>
</dbReference>
<feature type="compositionally biased region" description="Basic and acidic residues" evidence="1">
    <location>
        <begin position="304"/>
        <end position="314"/>
    </location>
</feature>
<protein>
    <submittedName>
        <fullName evidence="2">Uncharacterized protein</fullName>
    </submittedName>
</protein>
<comment type="caution">
    <text evidence="2">The sequence shown here is derived from an EMBL/GenBank/DDBJ whole genome shotgun (WGS) entry which is preliminary data.</text>
</comment>
<organism evidence="2 3">
    <name type="scientific">Polyplax serrata</name>
    <name type="common">Common mouse louse</name>
    <dbReference type="NCBI Taxonomy" id="468196"/>
    <lineage>
        <taxon>Eukaryota</taxon>
        <taxon>Metazoa</taxon>
        <taxon>Ecdysozoa</taxon>
        <taxon>Arthropoda</taxon>
        <taxon>Hexapoda</taxon>
        <taxon>Insecta</taxon>
        <taxon>Pterygota</taxon>
        <taxon>Neoptera</taxon>
        <taxon>Paraneoptera</taxon>
        <taxon>Psocodea</taxon>
        <taxon>Troctomorpha</taxon>
        <taxon>Phthiraptera</taxon>
        <taxon>Anoplura</taxon>
        <taxon>Polyplacidae</taxon>
        <taxon>Polyplax</taxon>
    </lineage>
</organism>
<gene>
    <name evidence="2" type="ORF">RUM43_011396</name>
</gene>
<feature type="region of interest" description="Disordered" evidence="1">
    <location>
        <begin position="100"/>
        <end position="131"/>
    </location>
</feature>